<evidence type="ECO:0000256" key="2">
    <source>
        <dbReference type="ARBA" id="ARBA00005417"/>
    </source>
</evidence>
<evidence type="ECO:0000313" key="9">
    <source>
        <dbReference type="EMBL" id="ODM12398.1"/>
    </source>
</evidence>
<dbReference type="InterPro" id="IPR013563">
    <property type="entry name" value="Oligopep_ABC_C"/>
</dbReference>
<dbReference type="SUPFAM" id="SSF52540">
    <property type="entry name" value="P-loop containing nucleoside triphosphate hydrolases"/>
    <property type="match status" value="1"/>
</dbReference>
<dbReference type="Pfam" id="PF08352">
    <property type="entry name" value="oligo_HPY"/>
    <property type="match status" value="1"/>
</dbReference>
<dbReference type="InterPro" id="IPR050388">
    <property type="entry name" value="ABC_Ni/Peptide_Import"/>
</dbReference>
<dbReference type="NCBIfam" id="TIGR01727">
    <property type="entry name" value="oligo_HPY"/>
    <property type="match status" value="1"/>
</dbReference>
<evidence type="ECO:0000313" key="10">
    <source>
        <dbReference type="Proteomes" id="UP000095003"/>
    </source>
</evidence>
<dbReference type="GO" id="GO:0015833">
    <property type="term" value="P:peptide transport"/>
    <property type="evidence" value="ECO:0007669"/>
    <property type="project" value="InterPro"/>
</dbReference>
<evidence type="ECO:0000259" key="8">
    <source>
        <dbReference type="PROSITE" id="PS50893"/>
    </source>
</evidence>
<evidence type="ECO:0000256" key="6">
    <source>
        <dbReference type="ARBA" id="ARBA00022840"/>
    </source>
</evidence>
<dbReference type="PROSITE" id="PS00211">
    <property type="entry name" value="ABC_TRANSPORTER_1"/>
    <property type="match status" value="1"/>
</dbReference>
<protein>
    <submittedName>
        <fullName evidence="9">Oligopeptide transport ATP-binding protein OppD</fullName>
    </submittedName>
</protein>
<keyword evidence="5" id="KW-0547">Nucleotide-binding</keyword>
<evidence type="ECO:0000256" key="5">
    <source>
        <dbReference type="ARBA" id="ARBA00022741"/>
    </source>
</evidence>
<dbReference type="AlphaFoldDB" id="A0A1E3AUK6"/>
<feature type="domain" description="ABC transporter" evidence="8">
    <location>
        <begin position="8"/>
        <end position="255"/>
    </location>
</feature>
<dbReference type="PANTHER" id="PTHR43297:SF2">
    <property type="entry name" value="DIPEPTIDE TRANSPORT ATP-BINDING PROTEIN DPPD"/>
    <property type="match status" value="1"/>
</dbReference>
<dbReference type="PANTHER" id="PTHR43297">
    <property type="entry name" value="OLIGOPEPTIDE TRANSPORT ATP-BINDING PROTEIN APPD"/>
    <property type="match status" value="1"/>
</dbReference>
<dbReference type="InterPro" id="IPR017871">
    <property type="entry name" value="ABC_transporter-like_CS"/>
</dbReference>
<comment type="similarity">
    <text evidence="2">Belongs to the ABC transporter superfamily.</text>
</comment>
<evidence type="ECO:0000256" key="3">
    <source>
        <dbReference type="ARBA" id="ARBA00022448"/>
    </source>
</evidence>
<dbReference type="GO" id="GO:0016887">
    <property type="term" value="F:ATP hydrolysis activity"/>
    <property type="evidence" value="ECO:0007669"/>
    <property type="project" value="InterPro"/>
</dbReference>
<keyword evidence="3" id="KW-0813">Transport</keyword>
<organism evidence="9 10">
    <name type="scientific">Eisenbergiella tayi</name>
    <dbReference type="NCBI Taxonomy" id="1432052"/>
    <lineage>
        <taxon>Bacteria</taxon>
        <taxon>Bacillati</taxon>
        <taxon>Bacillota</taxon>
        <taxon>Clostridia</taxon>
        <taxon>Lachnospirales</taxon>
        <taxon>Lachnospiraceae</taxon>
        <taxon>Eisenbergiella</taxon>
    </lineage>
</organism>
<name>A0A1E3AUK6_9FIRM</name>
<keyword evidence="7" id="KW-0472">Membrane</keyword>
<dbReference type="Proteomes" id="UP000095003">
    <property type="component" value="Unassembled WGS sequence"/>
</dbReference>
<gene>
    <name evidence="9" type="primary">oppD_2</name>
    <name evidence="9" type="ORF">BEH84_00112</name>
</gene>
<dbReference type="InterPro" id="IPR003593">
    <property type="entry name" value="AAA+_ATPase"/>
</dbReference>
<evidence type="ECO:0000256" key="4">
    <source>
        <dbReference type="ARBA" id="ARBA00022475"/>
    </source>
</evidence>
<sequence>MGEKFLEIKDLNVTYTQNRKNVYAVNGISIRLERGKTLGLVGETGAGKTTIAKAIMRILPDVAAKITGGEIKLDEVDVLKLSEEEMMDIRGKKTAMIFQDPMTALNPLMSVGDQILEVIQLHLDCEKKEGMKRAGDMLELVGIPRERYTEYPHQFSGGMKQRVVIAMALACDPELLLADEPTTALDVTIQAQVLGLIKELQEKYNTSMILITHDLGVVAQTCDDVAIIYAGKIVEFGKKEDIFDHPSHPYTIGLFGALPSMAVGERRLHSIDGLPPDPTDLPEGCAFWPRCPYASERCKGDIPGRKLRGVHFCQCVKEAEELREISRKWTEIVSGKRQEVPGYDN</sequence>
<dbReference type="SMART" id="SM00382">
    <property type="entry name" value="AAA"/>
    <property type="match status" value="1"/>
</dbReference>
<reference evidence="9 10" key="1">
    <citation type="submission" date="2016-07" db="EMBL/GenBank/DDBJ databases">
        <title>Characterization of isolates of Eisenbergiella tayi derived from blood cultures, using whole genome sequencing.</title>
        <authorList>
            <person name="Burdz T."/>
            <person name="Wiebe D."/>
            <person name="Huynh C."/>
            <person name="Bernard K."/>
        </authorList>
    </citation>
    <scope>NUCLEOTIDE SEQUENCE [LARGE SCALE GENOMIC DNA]</scope>
    <source>
        <strain evidence="9 10">NML 120489</strain>
    </source>
</reference>
<proteinExistence type="inferred from homology"/>
<comment type="caution">
    <text evidence="9">The sequence shown here is derived from an EMBL/GenBank/DDBJ whole genome shotgun (WGS) entry which is preliminary data.</text>
</comment>
<comment type="subcellular location">
    <subcellularLocation>
        <location evidence="1">Cell membrane</location>
        <topology evidence="1">Peripheral membrane protein</topology>
    </subcellularLocation>
</comment>
<dbReference type="InterPro" id="IPR003439">
    <property type="entry name" value="ABC_transporter-like_ATP-bd"/>
</dbReference>
<dbReference type="FunFam" id="3.40.50.300:FF:000016">
    <property type="entry name" value="Oligopeptide ABC transporter ATP-binding component"/>
    <property type="match status" value="1"/>
</dbReference>
<keyword evidence="6 9" id="KW-0067">ATP-binding</keyword>
<evidence type="ECO:0000256" key="7">
    <source>
        <dbReference type="ARBA" id="ARBA00023136"/>
    </source>
</evidence>
<dbReference type="PROSITE" id="PS50893">
    <property type="entry name" value="ABC_TRANSPORTER_2"/>
    <property type="match status" value="1"/>
</dbReference>
<accession>A0A1E3AUK6</accession>
<dbReference type="CDD" id="cd03257">
    <property type="entry name" value="ABC_NikE_OppD_transporters"/>
    <property type="match status" value="1"/>
</dbReference>
<dbReference type="GeneID" id="93305249"/>
<keyword evidence="4" id="KW-1003">Cell membrane</keyword>
<dbReference type="Pfam" id="PF00005">
    <property type="entry name" value="ABC_tran"/>
    <property type="match status" value="1"/>
</dbReference>
<dbReference type="GO" id="GO:0005886">
    <property type="term" value="C:plasma membrane"/>
    <property type="evidence" value="ECO:0007669"/>
    <property type="project" value="UniProtKB-SubCell"/>
</dbReference>
<evidence type="ECO:0000256" key="1">
    <source>
        <dbReference type="ARBA" id="ARBA00004202"/>
    </source>
</evidence>
<dbReference type="RefSeq" id="WP_069155396.1">
    <property type="nucleotide sequence ID" value="NZ_DBFYTC010000223.1"/>
</dbReference>
<dbReference type="InterPro" id="IPR027417">
    <property type="entry name" value="P-loop_NTPase"/>
</dbReference>
<dbReference type="EMBL" id="MCGI01000001">
    <property type="protein sequence ID" value="ODM12398.1"/>
    <property type="molecule type" value="Genomic_DNA"/>
</dbReference>
<dbReference type="PATRIC" id="fig|1432052.3.peg.109"/>
<dbReference type="GO" id="GO:0005524">
    <property type="term" value="F:ATP binding"/>
    <property type="evidence" value="ECO:0007669"/>
    <property type="project" value="UniProtKB-KW"/>
</dbReference>
<dbReference type="Gene3D" id="3.40.50.300">
    <property type="entry name" value="P-loop containing nucleotide triphosphate hydrolases"/>
    <property type="match status" value="1"/>
</dbReference>